<proteinExistence type="predicted"/>
<dbReference type="EMBL" id="MU793842">
    <property type="protein sequence ID" value="KAJ3780228.1"/>
    <property type="molecule type" value="Genomic_DNA"/>
</dbReference>
<keyword evidence="4" id="KW-1185">Reference proteome</keyword>
<keyword evidence="2" id="KW-0812">Transmembrane</keyword>
<name>A0AA38NIR1_9AGAR</name>
<evidence type="ECO:0000313" key="3">
    <source>
        <dbReference type="EMBL" id="KAJ3780228.1"/>
    </source>
</evidence>
<gene>
    <name evidence="3" type="ORF">GGU10DRAFT_391324</name>
</gene>
<keyword evidence="2" id="KW-1133">Transmembrane helix</keyword>
<comment type="caution">
    <text evidence="3">The sequence shown here is derived from an EMBL/GenBank/DDBJ whole genome shotgun (WGS) entry which is preliminary data.</text>
</comment>
<sequence>MEIFIYLPGNSVIDVVAFCLFIDDQFGDRSLVRFQTTLLQLAGHRVQHVLDADFTQMLHKHSTKLGMILHIIQRTKLGTSLDVFCIIPNPSDPNLTSTYNNLTFELDGQPLGETSTLISDSTNVFQFNVSVLSLENLSLAPHIFTMMAASKIVDSTLQFDYAMYTTPNSLDPSSTPSVTPSISPSPSSTSTQRPAVAAIAIAGAAVGGSLFLILTIAFIFWYLRHKRRG</sequence>
<feature type="transmembrane region" description="Helical" evidence="2">
    <location>
        <begin position="195"/>
        <end position="223"/>
    </location>
</feature>
<evidence type="ECO:0000313" key="4">
    <source>
        <dbReference type="Proteomes" id="UP001163798"/>
    </source>
</evidence>
<reference evidence="3" key="1">
    <citation type="submission" date="2022-08" db="EMBL/GenBank/DDBJ databases">
        <authorList>
            <consortium name="DOE Joint Genome Institute"/>
            <person name="Min B."/>
            <person name="Riley R."/>
            <person name="Sierra-Patev S."/>
            <person name="Naranjo-Ortiz M."/>
            <person name="Looney B."/>
            <person name="Konkel Z."/>
            <person name="Slot J.C."/>
            <person name="Sakamoto Y."/>
            <person name="Steenwyk J.L."/>
            <person name="Rokas A."/>
            <person name="Carro J."/>
            <person name="Camarero S."/>
            <person name="Ferreira P."/>
            <person name="Molpeceres G."/>
            <person name="Ruiz-Duenas F.J."/>
            <person name="Serrano A."/>
            <person name="Henrissat B."/>
            <person name="Drula E."/>
            <person name="Hughes K.W."/>
            <person name="Mata J.L."/>
            <person name="Ishikawa N.K."/>
            <person name="Vargas-Isla R."/>
            <person name="Ushijima S."/>
            <person name="Smith C.A."/>
            <person name="Ahrendt S."/>
            <person name="Andreopoulos W."/>
            <person name="He G."/>
            <person name="Labutti K."/>
            <person name="Lipzen A."/>
            <person name="Ng V."/>
            <person name="Sandor L."/>
            <person name="Barry K."/>
            <person name="Martinez A.T."/>
            <person name="Xiao Y."/>
            <person name="Gibbons J.G."/>
            <person name="Terashima K."/>
            <person name="Hibbett D.S."/>
            <person name="Grigoriev I.V."/>
        </authorList>
    </citation>
    <scope>NUCLEOTIDE SEQUENCE</scope>
    <source>
        <strain evidence="3">TFB10291</strain>
    </source>
</reference>
<dbReference type="Proteomes" id="UP001163798">
    <property type="component" value="Unassembled WGS sequence"/>
</dbReference>
<feature type="region of interest" description="Disordered" evidence="1">
    <location>
        <begin position="169"/>
        <end position="190"/>
    </location>
</feature>
<accession>A0AA38NIR1</accession>
<feature type="compositionally biased region" description="Low complexity" evidence="1">
    <location>
        <begin position="172"/>
        <end position="190"/>
    </location>
</feature>
<evidence type="ECO:0000256" key="2">
    <source>
        <dbReference type="SAM" id="Phobius"/>
    </source>
</evidence>
<dbReference type="AlphaFoldDB" id="A0AA38NIR1"/>
<protein>
    <submittedName>
        <fullName evidence="3">Uncharacterized protein</fullName>
    </submittedName>
</protein>
<keyword evidence="2" id="KW-0472">Membrane</keyword>
<organism evidence="3 4">
    <name type="scientific">Lentinula aff. detonsa</name>
    <dbReference type="NCBI Taxonomy" id="2804958"/>
    <lineage>
        <taxon>Eukaryota</taxon>
        <taxon>Fungi</taxon>
        <taxon>Dikarya</taxon>
        <taxon>Basidiomycota</taxon>
        <taxon>Agaricomycotina</taxon>
        <taxon>Agaricomycetes</taxon>
        <taxon>Agaricomycetidae</taxon>
        <taxon>Agaricales</taxon>
        <taxon>Marasmiineae</taxon>
        <taxon>Omphalotaceae</taxon>
        <taxon>Lentinula</taxon>
    </lineage>
</organism>
<feature type="non-terminal residue" evidence="3">
    <location>
        <position position="1"/>
    </location>
</feature>
<evidence type="ECO:0000256" key="1">
    <source>
        <dbReference type="SAM" id="MobiDB-lite"/>
    </source>
</evidence>